<evidence type="ECO:0000256" key="1">
    <source>
        <dbReference type="ARBA" id="ARBA00007014"/>
    </source>
</evidence>
<evidence type="ECO:0000256" key="3">
    <source>
        <dbReference type="ARBA" id="ARBA00022737"/>
    </source>
</evidence>
<dbReference type="OrthoDB" id="43580at2759"/>
<dbReference type="GO" id="GO:0005911">
    <property type="term" value="C:cell-cell junction"/>
    <property type="evidence" value="ECO:0007669"/>
    <property type="project" value="UniProtKB-ARBA"/>
</dbReference>
<evidence type="ECO:0000313" key="6">
    <source>
        <dbReference type="Proteomes" id="UP000675881"/>
    </source>
</evidence>
<dbReference type="InterPro" id="IPR008145">
    <property type="entry name" value="GK/Ca_channel_bsu"/>
</dbReference>
<name>A0A7R8CP19_LEPSM</name>
<dbReference type="Gene3D" id="2.30.30.40">
    <property type="entry name" value="SH3 Domains"/>
    <property type="match status" value="1"/>
</dbReference>
<dbReference type="InterPro" id="IPR036028">
    <property type="entry name" value="SH3-like_dom_sf"/>
</dbReference>
<keyword evidence="2" id="KW-0728">SH3 domain</keyword>
<dbReference type="InterPro" id="IPR001478">
    <property type="entry name" value="PDZ"/>
</dbReference>
<feature type="compositionally biased region" description="Polar residues" evidence="4">
    <location>
        <begin position="140"/>
        <end position="154"/>
    </location>
</feature>
<dbReference type="Gene3D" id="3.40.50.300">
    <property type="entry name" value="P-loop containing nucleotide triphosphate hydrolases"/>
    <property type="match status" value="1"/>
</dbReference>
<dbReference type="InterPro" id="IPR027417">
    <property type="entry name" value="P-loop_NTPase"/>
</dbReference>
<dbReference type="PANTHER" id="PTHR23122">
    <property type="entry name" value="MEMBRANE-ASSOCIATED GUANYLATE KINASE MAGUK"/>
    <property type="match status" value="1"/>
</dbReference>
<dbReference type="InterPro" id="IPR001452">
    <property type="entry name" value="SH3_domain"/>
</dbReference>
<keyword evidence="3" id="KW-0677">Repeat</keyword>
<keyword evidence="6" id="KW-1185">Reference proteome</keyword>
<dbReference type="AlphaFoldDB" id="A0A7R8CP19"/>
<sequence length="825" mass="92254">MVDLGGYVIILVETQDKKVKLYGSPADKADLEVADEILEINGICWKTLLIQISNDLFIFQCIKSRTICLRVKRRTGNKLAKELSEKFTCPRCICHCCGTTSQGETRKTLGSSENQTSPVKELGSKTNLSFKKKGKTKVQSEVLQESIPDSNVDSRTTKVPVKSSTDEENGGLTGGHVTDEEIELCQTIPSDKSDEEIISSSIPKNNITSPSKEVLIGGDGGTHSIRRVINETNEGLKESLHKGLSQTLSLKSIIDASDLLRCIERVERQLQAFPSDDGSSLEKLKNLATNSEFKHLLIIHNTIQAVQCFQCPPNALCSDTRTLVQECMISLQSCHLTSGRIALEQCVADMWTKDRPSSSLSNSDGKKSTVKTSSGSLHSVADVATDGDMTRVIKIMKQNEPLGATVRNEGERVVIGRVVKGGAAERSGQLHPGDEVLEVNGLKLKGKSVHDICDTLCQMSGTLTFVIIPKNPIRNNVIAEEESEPVFHYRAHFSYHPDDDLYIPCHELGISFVRGDILHIINNEDPHWWQAYRDGEWTQTLAGLIPSMALQQHRMALQRQKREQDLKEAREAEKSPLRKKAGSGGTACGTGSSSLLCAKKSNKRKRTNSPFKKEKIEMSPYEEMAIGRHELRLRLLEDINRFAAAVPHTSRPKEDGEIDGQDYNFVNRSQFEEDLVNKRFLEHGEFEKHYYGTSLDSVRTVINSGKICLLNLQPTSLQILYESDLKPYIIFLTPPSLNVYKHQKNKYGEVFKEDEYRDSVVIATEMEEKYGHHFDSVIPFESVELVYQQLLYEINLLEREPQWVPAEWVKESISASASSGGKQSQ</sequence>
<dbReference type="SMART" id="SM00326">
    <property type="entry name" value="SH3"/>
    <property type="match status" value="1"/>
</dbReference>
<dbReference type="Pfam" id="PF00625">
    <property type="entry name" value="Guanylate_kin"/>
    <property type="match status" value="1"/>
</dbReference>
<feature type="region of interest" description="Disordered" evidence="4">
    <location>
        <begin position="353"/>
        <end position="373"/>
    </location>
</feature>
<dbReference type="GO" id="GO:0005886">
    <property type="term" value="C:plasma membrane"/>
    <property type="evidence" value="ECO:0007669"/>
    <property type="project" value="UniProtKB-ARBA"/>
</dbReference>
<proteinExistence type="inferred from homology"/>
<gene>
    <name evidence="5" type="ORF">LSAA_7877</name>
</gene>
<dbReference type="SUPFAM" id="SSF52540">
    <property type="entry name" value="P-loop containing nucleoside triphosphate hydrolases"/>
    <property type="match status" value="1"/>
</dbReference>
<evidence type="ECO:0000256" key="4">
    <source>
        <dbReference type="SAM" id="MobiDB-lite"/>
    </source>
</evidence>
<dbReference type="SMART" id="SM00072">
    <property type="entry name" value="GuKc"/>
    <property type="match status" value="1"/>
</dbReference>
<accession>A0A7R8CP19</accession>
<dbReference type="Pfam" id="PF00595">
    <property type="entry name" value="PDZ"/>
    <property type="match status" value="1"/>
</dbReference>
<dbReference type="FunFam" id="2.30.42.10:FF:000088">
    <property type="entry name" value="MAGUK p55 subfamily member 5"/>
    <property type="match status" value="1"/>
</dbReference>
<dbReference type="InterPro" id="IPR050716">
    <property type="entry name" value="MAGUK"/>
</dbReference>
<evidence type="ECO:0000256" key="2">
    <source>
        <dbReference type="ARBA" id="ARBA00022443"/>
    </source>
</evidence>
<protein>
    <submittedName>
        <fullName evidence="5">MPP5</fullName>
    </submittedName>
</protein>
<dbReference type="PROSITE" id="PS50002">
    <property type="entry name" value="SH3"/>
    <property type="match status" value="1"/>
</dbReference>
<dbReference type="EMBL" id="HG994582">
    <property type="protein sequence ID" value="CAF2881332.1"/>
    <property type="molecule type" value="Genomic_DNA"/>
</dbReference>
<organism evidence="5 6">
    <name type="scientific">Lepeophtheirus salmonis</name>
    <name type="common">Salmon louse</name>
    <name type="synonym">Caligus salmonis</name>
    <dbReference type="NCBI Taxonomy" id="72036"/>
    <lineage>
        <taxon>Eukaryota</taxon>
        <taxon>Metazoa</taxon>
        <taxon>Ecdysozoa</taxon>
        <taxon>Arthropoda</taxon>
        <taxon>Crustacea</taxon>
        <taxon>Multicrustacea</taxon>
        <taxon>Hexanauplia</taxon>
        <taxon>Copepoda</taxon>
        <taxon>Siphonostomatoida</taxon>
        <taxon>Caligidae</taxon>
        <taxon>Lepeophtheirus</taxon>
    </lineage>
</organism>
<dbReference type="InterPro" id="IPR036034">
    <property type="entry name" value="PDZ_sf"/>
</dbReference>
<dbReference type="InterPro" id="IPR008144">
    <property type="entry name" value="Guanylate_kin-like_dom"/>
</dbReference>
<dbReference type="SUPFAM" id="SSF50156">
    <property type="entry name" value="PDZ domain-like"/>
    <property type="match status" value="1"/>
</dbReference>
<dbReference type="PROSITE" id="PS50052">
    <property type="entry name" value="GUANYLATE_KINASE_2"/>
    <property type="match status" value="1"/>
</dbReference>
<feature type="region of interest" description="Disordered" evidence="4">
    <location>
        <begin position="140"/>
        <end position="176"/>
    </location>
</feature>
<dbReference type="CDD" id="cd06798">
    <property type="entry name" value="PDZ_MPP5-like"/>
    <property type="match status" value="1"/>
</dbReference>
<dbReference type="FunFam" id="3.30.63.10:FF:000002">
    <property type="entry name" value="Guanylate kinase 1"/>
    <property type="match status" value="1"/>
</dbReference>
<dbReference type="CDD" id="cd12036">
    <property type="entry name" value="SH3_MPP5"/>
    <property type="match status" value="1"/>
</dbReference>
<reference evidence="5" key="1">
    <citation type="submission" date="2021-02" db="EMBL/GenBank/DDBJ databases">
        <authorList>
            <person name="Bekaert M."/>
        </authorList>
    </citation>
    <scope>NUCLEOTIDE SEQUENCE</scope>
    <source>
        <strain evidence="5">IoA-00</strain>
    </source>
</reference>
<dbReference type="Pfam" id="PF07653">
    <property type="entry name" value="SH3_2"/>
    <property type="match status" value="1"/>
</dbReference>
<dbReference type="SUPFAM" id="SSF50044">
    <property type="entry name" value="SH3-domain"/>
    <property type="match status" value="1"/>
</dbReference>
<evidence type="ECO:0000313" key="5">
    <source>
        <dbReference type="EMBL" id="CAF2881332.1"/>
    </source>
</evidence>
<feature type="compositionally biased region" description="Basic and acidic residues" evidence="4">
    <location>
        <begin position="560"/>
        <end position="576"/>
    </location>
</feature>
<dbReference type="SMART" id="SM00228">
    <property type="entry name" value="PDZ"/>
    <property type="match status" value="2"/>
</dbReference>
<comment type="similarity">
    <text evidence="1">Belongs to the MAGUK family.</text>
</comment>
<dbReference type="InterPro" id="IPR035601">
    <property type="entry name" value="MPP5_SH3"/>
</dbReference>
<feature type="region of interest" description="Disordered" evidence="4">
    <location>
        <begin position="555"/>
        <end position="590"/>
    </location>
</feature>
<dbReference type="Proteomes" id="UP000675881">
    <property type="component" value="Chromosome 3"/>
</dbReference>
<dbReference type="PROSITE" id="PS50106">
    <property type="entry name" value="PDZ"/>
    <property type="match status" value="1"/>
</dbReference>
<dbReference type="Gene3D" id="2.30.42.10">
    <property type="match status" value="1"/>
</dbReference>
<feature type="region of interest" description="Disordered" evidence="4">
    <location>
        <begin position="102"/>
        <end position="125"/>
    </location>
</feature>